<proteinExistence type="predicted"/>
<accession>A0AAX2EN34</accession>
<dbReference type="GeneID" id="66395325"/>
<dbReference type="EMBL" id="FOYJ01000001">
    <property type="protein sequence ID" value="SFQ99955.1"/>
    <property type="molecule type" value="Genomic_DNA"/>
</dbReference>
<name>A0AAX2EN34_9ENTR</name>
<reference evidence="3 4" key="1">
    <citation type="submission" date="2016-10" db="EMBL/GenBank/DDBJ databases">
        <authorList>
            <person name="Varghese N."/>
            <person name="Submissions S."/>
        </authorList>
    </citation>
    <scope>NUCLEOTIDE SEQUENCE [LARGE SCALE GENOMIC DNA]</scope>
    <source>
        <strain evidence="2 3">NFIX06</strain>
        <strain evidence="1 4">NFIX08</strain>
    </source>
</reference>
<keyword evidence="3" id="KW-1185">Reference proteome</keyword>
<evidence type="ECO:0000313" key="3">
    <source>
        <dbReference type="Proteomes" id="UP000198760"/>
    </source>
</evidence>
<dbReference type="Proteomes" id="UP000199173">
    <property type="component" value="Unassembled WGS sequence"/>
</dbReference>
<comment type="caution">
    <text evidence="1">The sequence shown here is derived from an EMBL/GenBank/DDBJ whole genome shotgun (WGS) entry which is preliminary data.</text>
</comment>
<dbReference type="Proteomes" id="UP000198760">
    <property type="component" value="Unassembled WGS sequence"/>
</dbReference>
<dbReference type="RefSeq" id="WP_007374049.1">
    <property type="nucleotide sequence ID" value="NZ_CABVLS010000011.1"/>
</dbReference>
<evidence type="ECO:0000313" key="4">
    <source>
        <dbReference type="Proteomes" id="UP000199173"/>
    </source>
</evidence>
<dbReference type="AlphaFoldDB" id="A0AAX2EN34"/>
<sequence length="50" mass="5588">MPFETDAEDEAQAVDNMLAHFKENTAAPEEFIKDDCIPATIFELIFAAAR</sequence>
<protein>
    <submittedName>
        <fullName evidence="1">Uncharacterized protein</fullName>
    </submittedName>
</protein>
<gene>
    <name evidence="2" type="ORF">SAMN03159428_00776</name>
    <name evidence="1" type="ORF">SAMN03159514_00779</name>
</gene>
<evidence type="ECO:0000313" key="2">
    <source>
        <dbReference type="EMBL" id="SFT47851.1"/>
    </source>
</evidence>
<dbReference type="EMBL" id="FPAV01000001">
    <property type="protein sequence ID" value="SFT47851.1"/>
    <property type="molecule type" value="Genomic_DNA"/>
</dbReference>
<organism evidence="1 4">
    <name type="scientific">Kosakonia radicincitans</name>
    <dbReference type="NCBI Taxonomy" id="283686"/>
    <lineage>
        <taxon>Bacteria</taxon>
        <taxon>Pseudomonadati</taxon>
        <taxon>Pseudomonadota</taxon>
        <taxon>Gammaproteobacteria</taxon>
        <taxon>Enterobacterales</taxon>
        <taxon>Enterobacteriaceae</taxon>
        <taxon>Kosakonia</taxon>
    </lineage>
</organism>
<evidence type="ECO:0000313" key="1">
    <source>
        <dbReference type="EMBL" id="SFQ99955.1"/>
    </source>
</evidence>